<keyword evidence="7" id="KW-1185">Reference proteome</keyword>
<dbReference type="Gene3D" id="1.10.150.130">
    <property type="match status" value="1"/>
</dbReference>
<comment type="similarity">
    <text evidence="1">Belongs to the 'phage' integrase family.</text>
</comment>
<dbReference type="PANTHER" id="PTHR30349">
    <property type="entry name" value="PHAGE INTEGRASE-RELATED"/>
    <property type="match status" value="1"/>
</dbReference>
<dbReference type="SUPFAM" id="SSF56349">
    <property type="entry name" value="DNA breaking-rejoining enzymes"/>
    <property type="match status" value="1"/>
</dbReference>
<dbReference type="InterPro" id="IPR013762">
    <property type="entry name" value="Integrase-like_cat_sf"/>
</dbReference>
<sequence length="431" mass="50423">MATVKFLLRGNSNPSTLYLRFLHTKQIDVFHRIQISINPDHWDSKKEQIKNVLAVKNRNEINLKLGELKVFILTEFNSSYIQGETIDKFWISNKVNEFFNRPTSESNFKIKKEEIYLTSFATWWLENKAETHKVAANKYMNEKSISHNSRLRDLLIDFEGKDPIKLIDVDNKFLDSFSSYLSNERGFSETTVHRHVSRAKFFCERAEKLNLKVNKGYREIVYIQKAEVQYKAPYLNVEEINRIYKLKIADKKRDAIRDNFIIGLWTGMRVSDFLNRLKTEDIQGDFISIKTFKTNHSVTIPLHPQVKEILKKWKGLPPKTFEQEFNREIKAICKLAKISTMIIGGKIKTKVDGSTGEDTVRKEVGEYPKHKLVSSHICRRSFATNHIGKLPNKVIMDVCGWKSEKQMLEYNKQTNLESAKMLADYWKQQAL</sequence>
<dbReference type="InterPro" id="IPR025269">
    <property type="entry name" value="SAM-like_dom"/>
</dbReference>
<organism evidence="6 7">
    <name type="scientific">Myroides odoratus</name>
    <name type="common">Flavobacterium odoratum</name>
    <dbReference type="NCBI Taxonomy" id="256"/>
    <lineage>
        <taxon>Bacteria</taxon>
        <taxon>Pseudomonadati</taxon>
        <taxon>Bacteroidota</taxon>
        <taxon>Flavobacteriia</taxon>
        <taxon>Flavobacteriales</taxon>
        <taxon>Flavobacteriaceae</taxon>
        <taxon>Myroides</taxon>
    </lineage>
</organism>
<dbReference type="AlphaFoldDB" id="A0A378RPX0"/>
<gene>
    <name evidence="6" type="ORF">NCTC11179_01953</name>
</gene>
<dbReference type="GO" id="GO:0015074">
    <property type="term" value="P:DNA integration"/>
    <property type="evidence" value="ECO:0007669"/>
    <property type="project" value="InterPro"/>
</dbReference>
<evidence type="ECO:0000259" key="4">
    <source>
        <dbReference type="Pfam" id="PF00589"/>
    </source>
</evidence>
<name>A0A378RPX0_MYROD</name>
<dbReference type="PANTHER" id="PTHR30349:SF64">
    <property type="entry name" value="PROPHAGE INTEGRASE INTD-RELATED"/>
    <property type="match status" value="1"/>
</dbReference>
<feature type="domain" description="Tyr recombinase" evidence="4">
    <location>
        <begin position="235"/>
        <end position="414"/>
    </location>
</feature>
<dbReference type="EMBL" id="UGQL01000001">
    <property type="protein sequence ID" value="STZ28409.1"/>
    <property type="molecule type" value="Genomic_DNA"/>
</dbReference>
<dbReference type="GO" id="GO:0006310">
    <property type="term" value="P:DNA recombination"/>
    <property type="evidence" value="ECO:0007669"/>
    <property type="project" value="UniProtKB-KW"/>
</dbReference>
<dbReference type="Pfam" id="PF13102">
    <property type="entry name" value="Phage_int_SAM_5"/>
    <property type="match status" value="1"/>
</dbReference>
<dbReference type="InterPro" id="IPR002104">
    <property type="entry name" value="Integrase_catalytic"/>
</dbReference>
<reference evidence="6 7" key="1">
    <citation type="submission" date="2018-06" db="EMBL/GenBank/DDBJ databases">
        <authorList>
            <consortium name="Pathogen Informatics"/>
            <person name="Doyle S."/>
        </authorList>
    </citation>
    <scope>NUCLEOTIDE SEQUENCE [LARGE SCALE GENOMIC DNA]</scope>
    <source>
        <strain evidence="6 7">NCTC11179</strain>
    </source>
</reference>
<proteinExistence type="inferred from homology"/>
<dbReference type="InterPro" id="IPR010998">
    <property type="entry name" value="Integrase_recombinase_N"/>
</dbReference>
<evidence type="ECO:0000259" key="5">
    <source>
        <dbReference type="Pfam" id="PF13102"/>
    </source>
</evidence>
<evidence type="ECO:0000313" key="7">
    <source>
        <dbReference type="Proteomes" id="UP000255024"/>
    </source>
</evidence>
<feature type="domain" description="Phage integrase SAM-like" evidence="5">
    <location>
        <begin position="136"/>
        <end position="217"/>
    </location>
</feature>
<keyword evidence="2" id="KW-0238">DNA-binding</keyword>
<evidence type="ECO:0000256" key="2">
    <source>
        <dbReference type="ARBA" id="ARBA00023125"/>
    </source>
</evidence>
<evidence type="ECO:0000256" key="1">
    <source>
        <dbReference type="ARBA" id="ARBA00008857"/>
    </source>
</evidence>
<dbReference type="Proteomes" id="UP000255024">
    <property type="component" value="Unassembled WGS sequence"/>
</dbReference>
<dbReference type="RefSeq" id="WP_115091357.1">
    <property type="nucleotide sequence ID" value="NZ_CP068107.1"/>
</dbReference>
<dbReference type="GO" id="GO:0003677">
    <property type="term" value="F:DNA binding"/>
    <property type="evidence" value="ECO:0007669"/>
    <property type="project" value="UniProtKB-KW"/>
</dbReference>
<dbReference type="InterPro" id="IPR011010">
    <property type="entry name" value="DNA_brk_join_enz"/>
</dbReference>
<dbReference type="Pfam" id="PF00589">
    <property type="entry name" value="Phage_integrase"/>
    <property type="match status" value="1"/>
</dbReference>
<evidence type="ECO:0000313" key="6">
    <source>
        <dbReference type="EMBL" id="STZ28409.1"/>
    </source>
</evidence>
<evidence type="ECO:0000256" key="3">
    <source>
        <dbReference type="ARBA" id="ARBA00023172"/>
    </source>
</evidence>
<protein>
    <submittedName>
        <fullName evidence="6">Site-specific tyrosine recombinase XerC</fullName>
    </submittedName>
</protein>
<dbReference type="InterPro" id="IPR050090">
    <property type="entry name" value="Tyrosine_recombinase_XerCD"/>
</dbReference>
<keyword evidence="3" id="KW-0233">DNA recombination</keyword>
<accession>A0A378RPX0</accession>
<dbReference type="Gene3D" id="1.10.443.10">
    <property type="entry name" value="Intergrase catalytic core"/>
    <property type="match status" value="1"/>
</dbReference>